<protein>
    <recommendedName>
        <fullName evidence="3">F-box domain-containing protein</fullName>
    </recommendedName>
</protein>
<name>A0A6A7AHQ0_9PLEO</name>
<evidence type="ECO:0008006" key="3">
    <source>
        <dbReference type="Google" id="ProtNLM"/>
    </source>
</evidence>
<dbReference type="EMBL" id="MU006216">
    <property type="protein sequence ID" value="KAF2832830.1"/>
    <property type="molecule type" value="Genomic_DNA"/>
</dbReference>
<organism evidence="1 2">
    <name type="scientific">Ophiobolus disseminans</name>
    <dbReference type="NCBI Taxonomy" id="1469910"/>
    <lineage>
        <taxon>Eukaryota</taxon>
        <taxon>Fungi</taxon>
        <taxon>Dikarya</taxon>
        <taxon>Ascomycota</taxon>
        <taxon>Pezizomycotina</taxon>
        <taxon>Dothideomycetes</taxon>
        <taxon>Pleosporomycetidae</taxon>
        <taxon>Pleosporales</taxon>
        <taxon>Pleosporineae</taxon>
        <taxon>Phaeosphaeriaceae</taxon>
        <taxon>Ophiobolus</taxon>
    </lineage>
</organism>
<evidence type="ECO:0000313" key="2">
    <source>
        <dbReference type="Proteomes" id="UP000799424"/>
    </source>
</evidence>
<dbReference type="AlphaFoldDB" id="A0A6A7AHQ0"/>
<dbReference type="Proteomes" id="UP000799424">
    <property type="component" value="Unassembled WGS sequence"/>
</dbReference>
<proteinExistence type="predicted"/>
<reference evidence="1" key="1">
    <citation type="journal article" date="2020" name="Stud. Mycol.">
        <title>101 Dothideomycetes genomes: a test case for predicting lifestyles and emergence of pathogens.</title>
        <authorList>
            <person name="Haridas S."/>
            <person name="Albert R."/>
            <person name="Binder M."/>
            <person name="Bloem J."/>
            <person name="Labutti K."/>
            <person name="Salamov A."/>
            <person name="Andreopoulos B."/>
            <person name="Baker S."/>
            <person name="Barry K."/>
            <person name="Bills G."/>
            <person name="Bluhm B."/>
            <person name="Cannon C."/>
            <person name="Castanera R."/>
            <person name="Culley D."/>
            <person name="Daum C."/>
            <person name="Ezra D."/>
            <person name="Gonzalez J."/>
            <person name="Henrissat B."/>
            <person name="Kuo A."/>
            <person name="Liang C."/>
            <person name="Lipzen A."/>
            <person name="Lutzoni F."/>
            <person name="Magnuson J."/>
            <person name="Mondo S."/>
            <person name="Nolan M."/>
            <person name="Ohm R."/>
            <person name="Pangilinan J."/>
            <person name="Park H.-J."/>
            <person name="Ramirez L."/>
            <person name="Alfaro M."/>
            <person name="Sun H."/>
            <person name="Tritt A."/>
            <person name="Yoshinaga Y."/>
            <person name="Zwiers L.-H."/>
            <person name="Turgeon B."/>
            <person name="Goodwin S."/>
            <person name="Spatafora J."/>
            <person name="Crous P."/>
            <person name="Grigoriev I."/>
        </authorList>
    </citation>
    <scope>NUCLEOTIDE SEQUENCE</scope>
    <source>
        <strain evidence="1">CBS 113818</strain>
    </source>
</reference>
<gene>
    <name evidence="1" type="ORF">CC86DRAFT_364847</name>
</gene>
<keyword evidence="2" id="KW-1185">Reference proteome</keyword>
<accession>A0A6A7AHQ0</accession>
<sequence>MTSPFLALPLEIHYSIYSHLCSTEPISYPWNFSPISSIDIRPPPLALQLTCRKLFAEIRTYFYGRATLRFVSPQPKPLYTGQHRDVIRLTKKVEIMLIWNITSRQVEFGHMPWSTTMYLVRTVELLLEAGENLALVTLCVRDACEREVDWEFKRKMLASLADLPRTVRFAVGEVTAADEEENSLKQHLQDHVNELNARSTSAGIVPNEA</sequence>
<evidence type="ECO:0000313" key="1">
    <source>
        <dbReference type="EMBL" id="KAF2832830.1"/>
    </source>
</evidence>
<dbReference type="OrthoDB" id="2951834at2759"/>